<evidence type="ECO:0000313" key="3">
    <source>
        <dbReference type="Proteomes" id="UP000442714"/>
    </source>
</evidence>
<dbReference type="Proteomes" id="UP000442714">
    <property type="component" value="Unassembled WGS sequence"/>
</dbReference>
<accession>A0A844ZRV7</accession>
<proteinExistence type="predicted"/>
<reference evidence="2 3" key="1">
    <citation type="submission" date="2019-12" db="EMBL/GenBank/DDBJ databases">
        <title>Genomic-based taxomic classification of the family Erythrobacteraceae.</title>
        <authorList>
            <person name="Xu L."/>
        </authorList>
    </citation>
    <scope>NUCLEOTIDE SEQUENCE [LARGE SCALE GENOMIC DNA]</scope>
    <source>
        <strain evidence="2 3">KCTC 52763</strain>
    </source>
</reference>
<dbReference type="OrthoDB" id="7507038at2"/>
<keyword evidence="3" id="KW-1185">Reference proteome</keyword>
<dbReference type="RefSeq" id="WP_160603540.1">
    <property type="nucleotide sequence ID" value="NZ_WTYX01000001.1"/>
</dbReference>
<gene>
    <name evidence="2" type="ORF">GRI41_04385</name>
</gene>
<comment type="caution">
    <text evidence="2">The sequence shown here is derived from an EMBL/GenBank/DDBJ whole genome shotgun (WGS) entry which is preliminary data.</text>
</comment>
<organism evidence="2 3">
    <name type="scientific">Pontixanthobacter aquaemixtae</name>
    <dbReference type="NCBI Taxonomy" id="1958940"/>
    <lineage>
        <taxon>Bacteria</taxon>
        <taxon>Pseudomonadati</taxon>
        <taxon>Pseudomonadota</taxon>
        <taxon>Alphaproteobacteria</taxon>
        <taxon>Sphingomonadales</taxon>
        <taxon>Erythrobacteraceae</taxon>
        <taxon>Pontixanthobacter</taxon>
    </lineage>
</organism>
<protein>
    <submittedName>
        <fullName evidence="2">Uncharacterized protein</fullName>
    </submittedName>
</protein>
<sequence length="95" mass="10135">MAHQGLGFFNAKGQYFKTPDEATASDLSSMLGKIGEGDSLAPGIALMLLEKRAEIERIFAEHDEMVAERTAHEAKLSGDADNVTALPGVDRSEAS</sequence>
<evidence type="ECO:0000313" key="2">
    <source>
        <dbReference type="EMBL" id="MXO90052.1"/>
    </source>
</evidence>
<name>A0A844ZRV7_9SPHN</name>
<dbReference type="EMBL" id="WTYX01000001">
    <property type="protein sequence ID" value="MXO90052.1"/>
    <property type="molecule type" value="Genomic_DNA"/>
</dbReference>
<evidence type="ECO:0000256" key="1">
    <source>
        <dbReference type="SAM" id="MobiDB-lite"/>
    </source>
</evidence>
<dbReference type="AlphaFoldDB" id="A0A844ZRV7"/>
<feature type="region of interest" description="Disordered" evidence="1">
    <location>
        <begin position="72"/>
        <end position="95"/>
    </location>
</feature>